<sequence>MFMSKASVIDFFRACHSDTKLLEKFEQKNLPEVIFHAKSLGYSFNGEELAEVIGGMETQIITERMGEAIGANSSLWRKMWGKSRLHYVVEELFQAFSEAELKQFLN</sequence>
<gene>
    <name evidence="2" type="ORF">DSM107010_42560</name>
</gene>
<evidence type="ECO:0000259" key="1">
    <source>
        <dbReference type="Pfam" id="PF07862"/>
    </source>
</evidence>
<evidence type="ECO:0000313" key="3">
    <source>
        <dbReference type="Proteomes" id="UP000282574"/>
    </source>
</evidence>
<dbReference type="Proteomes" id="UP000282574">
    <property type="component" value="Unassembled WGS sequence"/>
</dbReference>
<dbReference type="Pfam" id="PF07862">
    <property type="entry name" value="Nif11"/>
    <property type="match status" value="1"/>
</dbReference>
<organism evidence="2 3">
    <name type="scientific">Chroococcidiopsis cubana SAG 39.79</name>
    <dbReference type="NCBI Taxonomy" id="388085"/>
    <lineage>
        <taxon>Bacteria</taxon>
        <taxon>Bacillati</taxon>
        <taxon>Cyanobacteriota</taxon>
        <taxon>Cyanophyceae</taxon>
        <taxon>Chroococcidiopsidales</taxon>
        <taxon>Chroococcidiopsidaceae</taxon>
        <taxon>Chroococcidiopsis</taxon>
    </lineage>
</organism>
<name>A0AB37UFX4_9CYAN</name>
<protein>
    <recommendedName>
        <fullName evidence="1">Nif11 domain-containing protein</fullName>
    </recommendedName>
</protein>
<keyword evidence="3" id="KW-1185">Reference proteome</keyword>
<dbReference type="InterPro" id="IPR012903">
    <property type="entry name" value="Nif11"/>
</dbReference>
<evidence type="ECO:0000313" key="2">
    <source>
        <dbReference type="EMBL" id="RUT10467.1"/>
    </source>
</evidence>
<reference evidence="2 3" key="1">
    <citation type="journal article" date="2019" name="Genome Biol. Evol.">
        <title>Day and night: Metabolic profiles and evolutionary relationships of six axenic non-marine cyanobacteria.</title>
        <authorList>
            <person name="Will S.E."/>
            <person name="Henke P."/>
            <person name="Boedeker C."/>
            <person name="Huang S."/>
            <person name="Brinkmann H."/>
            <person name="Rohde M."/>
            <person name="Jarek M."/>
            <person name="Friedl T."/>
            <person name="Seufert S."/>
            <person name="Schumacher M."/>
            <person name="Overmann J."/>
            <person name="Neumann-Schaal M."/>
            <person name="Petersen J."/>
        </authorList>
    </citation>
    <scope>NUCLEOTIDE SEQUENCE [LARGE SCALE GENOMIC DNA]</scope>
    <source>
        <strain evidence="2 3">SAG 39.79</strain>
    </source>
</reference>
<proteinExistence type="predicted"/>
<dbReference type="EMBL" id="RSCK01000042">
    <property type="protein sequence ID" value="RUT10467.1"/>
    <property type="molecule type" value="Genomic_DNA"/>
</dbReference>
<feature type="domain" description="Nif11" evidence="1">
    <location>
        <begin position="3"/>
        <end position="49"/>
    </location>
</feature>
<dbReference type="AlphaFoldDB" id="A0AB37UFX4"/>
<comment type="caution">
    <text evidence="2">The sequence shown here is derived from an EMBL/GenBank/DDBJ whole genome shotgun (WGS) entry which is preliminary data.</text>
</comment>
<accession>A0AB37UFX4</accession>